<dbReference type="AlphaFoldDB" id="A0A0P1GSR1"/>
<evidence type="ECO:0000256" key="1">
    <source>
        <dbReference type="SAM" id="MobiDB-lite"/>
    </source>
</evidence>
<dbReference type="InterPro" id="IPR007236">
    <property type="entry name" value="SlyX"/>
</dbReference>
<name>A0A0P1GSR1_9RHOB</name>
<organism evidence="2 3">
    <name type="scientific">Thalassovita mediterranea</name>
    <dbReference type="NCBI Taxonomy" id="340021"/>
    <lineage>
        <taxon>Bacteria</taxon>
        <taxon>Pseudomonadati</taxon>
        <taxon>Pseudomonadota</taxon>
        <taxon>Alphaproteobacteria</taxon>
        <taxon>Rhodobacterales</taxon>
        <taxon>Roseobacteraceae</taxon>
        <taxon>Thalassovita</taxon>
    </lineage>
</organism>
<sequence length="69" mass="7780">MQDTKMQDLEEQLAHLTRTVEDLSDVVATQAGEIDMLTRRVALLMQREAEREADGGSHIYGGPEKPPHY</sequence>
<gene>
    <name evidence="2" type="ORF">TM5383_03037</name>
</gene>
<keyword evidence="3" id="KW-1185">Reference proteome</keyword>
<reference evidence="2 3" key="1">
    <citation type="submission" date="2015-09" db="EMBL/GenBank/DDBJ databases">
        <authorList>
            <consortium name="Swine Surveillance"/>
        </authorList>
    </citation>
    <scope>NUCLEOTIDE SEQUENCE [LARGE SCALE GENOMIC DNA]</scope>
    <source>
        <strain evidence="2 3">CECT 8383</strain>
    </source>
</reference>
<dbReference type="Pfam" id="PF04102">
    <property type="entry name" value="SlyX"/>
    <property type="match status" value="1"/>
</dbReference>
<proteinExistence type="predicted"/>
<evidence type="ECO:0000313" key="2">
    <source>
        <dbReference type="EMBL" id="CUH85796.1"/>
    </source>
</evidence>
<dbReference type="Proteomes" id="UP000051681">
    <property type="component" value="Unassembled WGS sequence"/>
</dbReference>
<evidence type="ECO:0000313" key="3">
    <source>
        <dbReference type="Proteomes" id="UP000051681"/>
    </source>
</evidence>
<feature type="region of interest" description="Disordered" evidence="1">
    <location>
        <begin position="48"/>
        <end position="69"/>
    </location>
</feature>
<accession>A0A0P1GSR1</accession>
<dbReference type="STRING" id="340021.TM5383_03037"/>
<protein>
    <submittedName>
        <fullName evidence="2">SlyX</fullName>
    </submittedName>
</protein>
<dbReference type="EMBL" id="CYSF01000017">
    <property type="protein sequence ID" value="CUH85796.1"/>
    <property type="molecule type" value="Genomic_DNA"/>
</dbReference>